<keyword evidence="1" id="KW-0472">Membrane</keyword>
<gene>
    <name evidence="2" type="ORF">QCA50_016650</name>
</gene>
<feature type="transmembrane region" description="Helical" evidence="1">
    <location>
        <begin position="187"/>
        <end position="207"/>
    </location>
</feature>
<dbReference type="AlphaFoldDB" id="A0AAW0FUL6"/>
<accession>A0AAW0FUL6</accession>
<keyword evidence="1" id="KW-1133">Transmembrane helix</keyword>
<dbReference type="Proteomes" id="UP001385951">
    <property type="component" value="Unassembled WGS sequence"/>
</dbReference>
<proteinExistence type="predicted"/>
<feature type="transmembrane region" description="Helical" evidence="1">
    <location>
        <begin position="14"/>
        <end position="34"/>
    </location>
</feature>
<feature type="transmembrane region" description="Helical" evidence="1">
    <location>
        <begin position="143"/>
        <end position="163"/>
    </location>
</feature>
<keyword evidence="3" id="KW-1185">Reference proteome</keyword>
<evidence type="ECO:0000313" key="2">
    <source>
        <dbReference type="EMBL" id="KAK7680410.1"/>
    </source>
</evidence>
<name>A0AAW0FUL6_9APHY</name>
<dbReference type="EMBL" id="JASBNA010000050">
    <property type="protein sequence ID" value="KAK7680410.1"/>
    <property type="molecule type" value="Genomic_DNA"/>
</dbReference>
<keyword evidence="1" id="KW-0812">Transmembrane</keyword>
<comment type="caution">
    <text evidence="2">The sequence shown here is derived from an EMBL/GenBank/DDBJ whole genome shotgun (WGS) entry which is preliminary data.</text>
</comment>
<sequence>MGFNIDVGGFVESLVVALPFASWCSALCLPANFARKRTSGLGLRHPTSGVLVGKGRVWGRSGTMVITVPATVPIESFQRLRIETYTDVAAAALLDQLKTNISVETCRATLLPLQDRLSPTLYIEKVFLDSLVFSPYPSPATPGCLLTAGNPIIAASFVIVILFETRVQHYRIASGRGFVSVLYRDGVVFYIYLFGISVVNLIVIVACTGQFSRFQQHIIPNC</sequence>
<evidence type="ECO:0000313" key="3">
    <source>
        <dbReference type="Proteomes" id="UP001385951"/>
    </source>
</evidence>
<evidence type="ECO:0000256" key="1">
    <source>
        <dbReference type="SAM" id="Phobius"/>
    </source>
</evidence>
<reference evidence="2 3" key="1">
    <citation type="submission" date="2022-09" db="EMBL/GenBank/DDBJ databases">
        <authorList>
            <person name="Palmer J.M."/>
        </authorList>
    </citation>
    <scope>NUCLEOTIDE SEQUENCE [LARGE SCALE GENOMIC DNA]</scope>
    <source>
        <strain evidence="2 3">DSM 7382</strain>
    </source>
</reference>
<protein>
    <submittedName>
        <fullName evidence="2">Uncharacterized protein</fullName>
    </submittedName>
</protein>
<organism evidence="2 3">
    <name type="scientific">Cerrena zonata</name>
    <dbReference type="NCBI Taxonomy" id="2478898"/>
    <lineage>
        <taxon>Eukaryota</taxon>
        <taxon>Fungi</taxon>
        <taxon>Dikarya</taxon>
        <taxon>Basidiomycota</taxon>
        <taxon>Agaricomycotina</taxon>
        <taxon>Agaricomycetes</taxon>
        <taxon>Polyporales</taxon>
        <taxon>Cerrenaceae</taxon>
        <taxon>Cerrena</taxon>
    </lineage>
</organism>